<feature type="domain" description="PAS" evidence="19">
    <location>
        <begin position="457"/>
        <end position="526"/>
    </location>
</feature>
<dbReference type="InterPro" id="IPR029016">
    <property type="entry name" value="GAF-like_dom_sf"/>
</dbReference>
<dbReference type="InterPro" id="IPR000014">
    <property type="entry name" value="PAS"/>
</dbReference>
<keyword evidence="14" id="KW-0131">Cell cycle</keyword>
<evidence type="ECO:0000256" key="15">
    <source>
        <dbReference type="ARBA" id="ARBA00074306"/>
    </source>
</evidence>
<dbReference type="PANTHER" id="PTHR43047">
    <property type="entry name" value="TWO-COMPONENT HISTIDINE PROTEIN KINASE"/>
    <property type="match status" value="1"/>
</dbReference>
<dbReference type="EMBL" id="CP051167">
    <property type="protein sequence ID" value="QIZ69901.1"/>
    <property type="molecule type" value="Genomic_DNA"/>
</dbReference>
<keyword evidence="8" id="KW-0547">Nucleotide-binding</keyword>
<evidence type="ECO:0000256" key="6">
    <source>
        <dbReference type="ARBA" id="ARBA00022679"/>
    </source>
</evidence>
<dbReference type="SMART" id="SM00387">
    <property type="entry name" value="HATPase_c"/>
    <property type="match status" value="1"/>
</dbReference>
<dbReference type="GO" id="GO:0009927">
    <property type="term" value="F:histidine phosphotransfer kinase activity"/>
    <property type="evidence" value="ECO:0007669"/>
    <property type="project" value="TreeGrafter"/>
</dbReference>
<dbReference type="Pfam" id="PF08447">
    <property type="entry name" value="PAS_3"/>
    <property type="match status" value="1"/>
</dbReference>
<evidence type="ECO:0000256" key="5">
    <source>
        <dbReference type="ARBA" id="ARBA00022553"/>
    </source>
</evidence>
<dbReference type="Gene3D" id="3.30.565.10">
    <property type="entry name" value="Histidine kinase-like ATPase, C-terminal domain"/>
    <property type="match status" value="1"/>
</dbReference>
<evidence type="ECO:0000256" key="8">
    <source>
        <dbReference type="ARBA" id="ARBA00022741"/>
    </source>
</evidence>
<feature type="transmembrane region" description="Helical" evidence="17">
    <location>
        <begin position="6"/>
        <end position="26"/>
    </location>
</feature>
<dbReference type="Gene3D" id="3.30.450.20">
    <property type="entry name" value="PAS domain"/>
    <property type="match status" value="3"/>
</dbReference>
<feature type="domain" description="Histidine kinase" evidence="18">
    <location>
        <begin position="880"/>
        <end position="1109"/>
    </location>
</feature>
<evidence type="ECO:0000259" key="20">
    <source>
        <dbReference type="PROSITE" id="PS50113"/>
    </source>
</evidence>
<dbReference type="InterPro" id="IPR003661">
    <property type="entry name" value="HisK_dim/P_dom"/>
</dbReference>
<proteinExistence type="inferred from homology"/>
<dbReference type="CDD" id="cd00082">
    <property type="entry name" value="HisKA"/>
    <property type="match status" value="1"/>
</dbReference>
<keyword evidence="5" id="KW-0597">Phosphoprotein</keyword>
<dbReference type="RefSeq" id="WP_168568058.1">
    <property type="nucleotide sequence ID" value="NZ_CP051167.1"/>
</dbReference>
<feature type="domain" description="PAS" evidence="19">
    <location>
        <begin position="328"/>
        <end position="400"/>
    </location>
</feature>
<dbReference type="AlphaFoldDB" id="A0A6H1TTM7"/>
<feature type="transmembrane region" description="Helical" evidence="17">
    <location>
        <begin position="286"/>
        <end position="308"/>
    </location>
</feature>
<dbReference type="CDD" id="cd16922">
    <property type="entry name" value="HATPase_EvgS-ArcB-TorS-like"/>
    <property type="match status" value="1"/>
</dbReference>
<dbReference type="InterPro" id="IPR006189">
    <property type="entry name" value="CHASE_dom"/>
</dbReference>
<evidence type="ECO:0000256" key="16">
    <source>
        <dbReference type="SAM" id="Coils"/>
    </source>
</evidence>
<dbReference type="InterPro" id="IPR035965">
    <property type="entry name" value="PAS-like_dom_sf"/>
</dbReference>
<feature type="domain" description="PAS" evidence="19">
    <location>
        <begin position="582"/>
        <end position="656"/>
    </location>
</feature>
<dbReference type="CDD" id="cd00130">
    <property type="entry name" value="PAS"/>
    <property type="match status" value="3"/>
</dbReference>
<dbReference type="Pfam" id="PF03924">
    <property type="entry name" value="CHASE"/>
    <property type="match status" value="1"/>
</dbReference>
<dbReference type="NCBIfam" id="TIGR00229">
    <property type="entry name" value="sensory_box"/>
    <property type="match status" value="3"/>
</dbReference>
<dbReference type="InterPro" id="IPR003018">
    <property type="entry name" value="GAF"/>
</dbReference>
<keyword evidence="13 17" id="KW-0472">Membrane</keyword>
<dbReference type="Pfam" id="PF01590">
    <property type="entry name" value="GAF"/>
    <property type="match status" value="1"/>
</dbReference>
<evidence type="ECO:0000256" key="12">
    <source>
        <dbReference type="ARBA" id="ARBA00023012"/>
    </source>
</evidence>
<comment type="catalytic activity">
    <reaction evidence="1">
        <text>ATP + protein L-histidine = ADP + protein N-phospho-L-histidine.</text>
        <dbReference type="EC" id="2.7.13.3"/>
    </reaction>
</comment>
<dbReference type="InterPro" id="IPR003594">
    <property type="entry name" value="HATPase_dom"/>
</dbReference>
<dbReference type="KEGG" id="oxy:HCG48_04315"/>
<gene>
    <name evidence="22" type="ORF">HCG48_04315</name>
</gene>
<evidence type="ECO:0000256" key="9">
    <source>
        <dbReference type="ARBA" id="ARBA00022777"/>
    </source>
</evidence>
<dbReference type="InterPro" id="IPR005467">
    <property type="entry name" value="His_kinase_dom"/>
</dbReference>
<feature type="domain" description="CHASE" evidence="21">
    <location>
        <begin position="105"/>
        <end position="272"/>
    </location>
</feature>
<dbReference type="SMART" id="SM00065">
    <property type="entry name" value="GAF"/>
    <property type="match status" value="1"/>
</dbReference>
<dbReference type="FunFam" id="3.30.565.10:FF:000010">
    <property type="entry name" value="Sensor histidine kinase RcsC"/>
    <property type="match status" value="1"/>
</dbReference>
<evidence type="ECO:0000313" key="23">
    <source>
        <dbReference type="Proteomes" id="UP000500857"/>
    </source>
</evidence>
<accession>A0A6H1TTM7</accession>
<dbReference type="SMART" id="SM00388">
    <property type="entry name" value="HisKA"/>
    <property type="match status" value="1"/>
</dbReference>
<dbReference type="SUPFAM" id="SSF55785">
    <property type="entry name" value="PYP-like sensor domain (PAS domain)"/>
    <property type="match status" value="3"/>
</dbReference>
<evidence type="ECO:0000313" key="22">
    <source>
        <dbReference type="EMBL" id="QIZ69901.1"/>
    </source>
</evidence>
<dbReference type="InterPro" id="IPR042240">
    <property type="entry name" value="CHASE_sf"/>
</dbReference>
<dbReference type="Pfam" id="PF02518">
    <property type="entry name" value="HATPase_c"/>
    <property type="match status" value="1"/>
</dbReference>
<dbReference type="GO" id="GO:0005886">
    <property type="term" value="C:plasma membrane"/>
    <property type="evidence" value="ECO:0007669"/>
    <property type="project" value="TreeGrafter"/>
</dbReference>
<evidence type="ECO:0000256" key="4">
    <source>
        <dbReference type="ARBA" id="ARBA00012438"/>
    </source>
</evidence>
<evidence type="ECO:0000259" key="21">
    <source>
        <dbReference type="PROSITE" id="PS50839"/>
    </source>
</evidence>
<dbReference type="Proteomes" id="UP000500857">
    <property type="component" value="Chromosome"/>
</dbReference>
<evidence type="ECO:0000256" key="14">
    <source>
        <dbReference type="ARBA" id="ARBA00023306"/>
    </source>
</evidence>
<name>A0A6H1TTM7_9CYAN</name>
<dbReference type="GO" id="GO:0000155">
    <property type="term" value="F:phosphorelay sensor kinase activity"/>
    <property type="evidence" value="ECO:0007669"/>
    <property type="project" value="InterPro"/>
</dbReference>
<dbReference type="GO" id="GO:0005524">
    <property type="term" value="F:ATP binding"/>
    <property type="evidence" value="ECO:0007669"/>
    <property type="project" value="UniProtKB-KW"/>
</dbReference>
<evidence type="ECO:0000256" key="13">
    <source>
        <dbReference type="ARBA" id="ARBA00023136"/>
    </source>
</evidence>
<dbReference type="PRINTS" id="PR00344">
    <property type="entry name" value="BCTRLSENSOR"/>
</dbReference>
<evidence type="ECO:0000256" key="1">
    <source>
        <dbReference type="ARBA" id="ARBA00000085"/>
    </source>
</evidence>
<dbReference type="PROSITE" id="PS50839">
    <property type="entry name" value="CHASE"/>
    <property type="match status" value="1"/>
</dbReference>
<keyword evidence="9" id="KW-0418">Kinase</keyword>
<keyword evidence="23" id="KW-1185">Reference proteome</keyword>
<feature type="coiled-coil region" evidence="16">
    <location>
        <begin position="846"/>
        <end position="873"/>
    </location>
</feature>
<dbReference type="Pfam" id="PF00512">
    <property type="entry name" value="HisKA"/>
    <property type="match status" value="1"/>
</dbReference>
<comment type="subcellular location">
    <subcellularLocation>
        <location evidence="2">Membrane</location>
    </subcellularLocation>
</comment>
<keyword evidence="7 17" id="KW-0812">Transmembrane</keyword>
<dbReference type="PANTHER" id="PTHR43047:SF72">
    <property type="entry name" value="OSMOSENSING HISTIDINE PROTEIN KINASE SLN1"/>
    <property type="match status" value="1"/>
</dbReference>
<evidence type="ECO:0000256" key="2">
    <source>
        <dbReference type="ARBA" id="ARBA00004370"/>
    </source>
</evidence>
<dbReference type="PROSITE" id="PS50113">
    <property type="entry name" value="PAC"/>
    <property type="match status" value="1"/>
</dbReference>
<dbReference type="FunFam" id="1.10.287.130:FF:000038">
    <property type="entry name" value="Sensory transduction histidine kinase"/>
    <property type="match status" value="1"/>
</dbReference>
<reference evidence="22 23" key="1">
    <citation type="submission" date="2020-04" db="EMBL/GenBank/DDBJ databases">
        <authorList>
            <person name="Basu S."/>
            <person name="Maruthanayagam V."/>
            <person name="Chakraborty S."/>
            <person name="Pramanik A."/>
            <person name="Mukherjee J."/>
            <person name="Brink B."/>
        </authorList>
    </citation>
    <scope>NUCLEOTIDE SEQUENCE [LARGE SCALE GENOMIC DNA]</scope>
    <source>
        <strain evidence="22 23">AP17</strain>
    </source>
</reference>
<evidence type="ECO:0000256" key="11">
    <source>
        <dbReference type="ARBA" id="ARBA00022989"/>
    </source>
</evidence>
<comment type="similarity">
    <text evidence="3">In the N-terminal section; belongs to the phytochrome family.</text>
</comment>
<evidence type="ECO:0000259" key="18">
    <source>
        <dbReference type="PROSITE" id="PS50109"/>
    </source>
</evidence>
<keyword evidence="10" id="KW-0067">ATP-binding</keyword>
<feature type="domain" description="PAC" evidence="20">
    <location>
        <begin position="404"/>
        <end position="456"/>
    </location>
</feature>
<keyword evidence="6" id="KW-0808">Transferase</keyword>
<evidence type="ECO:0000259" key="19">
    <source>
        <dbReference type="PROSITE" id="PS50112"/>
    </source>
</evidence>
<dbReference type="EC" id="2.7.13.3" evidence="4"/>
<dbReference type="SUPFAM" id="SSF55781">
    <property type="entry name" value="GAF domain-like"/>
    <property type="match status" value="1"/>
</dbReference>
<dbReference type="InterPro" id="IPR013655">
    <property type="entry name" value="PAS_fold_3"/>
</dbReference>
<dbReference type="SMART" id="SM01079">
    <property type="entry name" value="CHASE"/>
    <property type="match status" value="1"/>
</dbReference>
<dbReference type="InterPro" id="IPR001610">
    <property type="entry name" value="PAC"/>
</dbReference>
<dbReference type="SMART" id="SM00091">
    <property type="entry name" value="PAS"/>
    <property type="match status" value="3"/>
</dbReference>
<dbReference type="InterPro" id="IPR036890">
    <property type="entry name" value="HATPase_C_sf"/>
</dbReference>
<dbReference type="Gene3D" id="3.30.450.40">
    <property type="match status" value="1"/>
</dbReference>
<dbReference type="SUPFAM" id="SSF47384">
    <property type="entry name" value="Homodimeric domain of signal transducing histidine kinase"/>
    <property type="match status" value="1"/>
</dbReference>
<sequence length="1118" mass="124496">MRSRFSPHLAGVIVGSIVLAAVWGLVRAEQQRDRQKVRTEVLNQLSAVRARLETSLNSRLFLTRGLVAYVSIHPDLNSEDFQRLARGLSVQQTGILNLQLAKNNVISHVYPLEGHEAALGLNLLEYPKAKEATLRAIATGKTVVAGPLDLIQGGVGFISRTPIFLARDRLTAAASPAAERGEYWGLAAIVIDRDTLMQEAGLWEMSAPPTARSWGDRVQQFWWQSTLSLDYALRGKDGLGAAGSVFFGNPDLFEQNPILLDISLPNGSWQLAAIPRGGWQGYHSRLWGLYALGALLALSSGGCIFILVREPHRLQQGIDRATAALRESEERYALAVAGAKDGLWDWDLNRKRIYFSSRWKAMLGCNPLEIGDRPEEWLGRIHPEDLDRVRAEIDAHLSGQTPHFQSEYRLLDAGGDYVWMLARGLAVRDERGRAYRFAGSQTDITQSRKAQEALRLSEEKFSKAFRFSPDAIAITTLDDGRYLEVNDAFLEITGYTLAETLGKSAFDLNIWVDPGDRDRLLQQLRQDGIVRNWEAHFRLKSGEIRIGLFSADIIQLDGIPCLLSLTRDITERKRTQEALEISQANYEEIFNAVTEGIFIHDPQTGAILDVNRTVCEMYGYSLAEIQALDVGALSAEVEPYTQPRAIEWIRKAVGGQPQQFEWLARDRAGKQFWIEVNLKQALLGGQHRLVAVVREIGDRKRGEELIRNIAEGVSAETGAAFLRSLVQYLAKTLQVDGAFVAQLCDRNRLKSLAVSLHGEIVDNFEYQLKGQGCGLTQGSQMCFAKGQKCDRFPNHELFTQLGIEHYLASPLFDSNDRSLGWLVVMHSQPFKREEMATSLLRIFAIRASSELERTQAEAELQRAKETALAASQAKSLFLANMSHELRTPLNAIIGYSEMLLEEAEEEGNELLMTDLKRIQTAGRHLLNLISDILDISKIEAGKMELALETFELRSLVESTIATTYPAIVKNRNRLRTIGFERSEGGDRLGMMYADLTKVRQILLNLVSNAAKFTTDGEISLEVRREPNPNEGDRAIFIVRDTGIGMSPEQTRSIFKAFVQADPSTTRQYGGTGLGLAIGQQFCHMMGGEITVSSELGVGSTFTVTLPTEVKAPQDKTRP</sequence>
<dbReference type="SUPFAM" id="SSF55874">
    <property type="entry name" value="ATPase domain of HSP90 chaperone/DNA topoisomerase II/histidine kinase"/>
    <property type="match status" value="1"/>
</dbReference>
<keyword evidence="12" id="KW-0902">Two-component regulatory system</keyword>
<evidence type="ECO:0000256" key="7">
    <source>
        <dbReference type="ARBA" id="ARBA00022692"/>
    </source>
</evidence>
<dbReference type="InterPro" id="IPR036097">
    <property type="entry name" value="HisK_dim/P_sf"/>
</dbReference>
<protein>
    <recommendedName>
        <fullName evidence="15">Circadian input-output histidine kinase CikA</fullName>
        <ecNumber evidence="4">2.7.13.3</ecNumber>
    </recommendedName>
</protein>
<dbReference type="PROSITE" id="PS50109">
    <property type="entry name" value="HIS_KIN"/>
    <property type="match status" value="1"/>
</dbReference>
<keyword evidence="11 17" id="KW-1133">Transmembrane helix</keyword>
<dbReference type="SMART" id="SM00086">
    <property type="entry name" value="PAC"/>
    <property type="match status" value="3"/>
</dbReference>
<dbReference type="Gene3D" id="1.10.287.130">
    <property type="match status" value="1"/>
</dbReference>
<keyword evidence="16" id="KW-0175">Coiled coil</keyword>
<evidence type="ECO:0000256" key="3">
    <source>
        <dbReference type="ARBA" id="ARBA00006402"/>
    </source>
</evidence>
<dbReference type="Gene3D" id="3.30.450.350">
    <property type="entry name" value="CHASE domain"/>
    <property type="match status" value="1"/>
</dbReference>
<dbReference type="InterPro" id="IPR004358">
    <property type="entry name" value="Sig_transdc_His_kin-like_C"/>
</dbReference>
<dbReference type="Pfam" id="PF13188">
    <property type="entry name" value="PAS_8"/>
    <property type="match status" value="2"/>
</dbReference>
<evidence type="ECO:0000256" key="17">
    <source>
        <dbReference type="SAM" id="Phobius"/>
    </source>
</evidence>
<dbReference type="InterPro" id="IPR000700">
    <property type="entry name" value="PAS-assoc_C"/>
</dbReference>
<dbReference type="PROSITE" id="PS50112">
    <property type="entry name" value="PAS"/>
    <property type="match status" value="3"/>
</dbReference>
<evidence type="ECO:0000256" key="10">
    <source>
        <dbReference type="ARBA" id="ARBA00022840"/>
    </source>
</evidence>
<organism evidence="22 23">
    <name type="scientific">Oxynema aestuarii AP17</name>
    <dbReference type="NCBI Taxonomy" id="2064643"/>
    <lineage>
        <taxon>Bacteria</taxon>
        <taxon>Bacillati</taxon>
        <taxon>Cyanobacteriota</taxon>
        <taxon>Cyanophyceae</taxon>
        <taxon>Oscillatoriophycideae</taxon>
        <taxon>Oscillatoriales</taxon>
        <taxon>Oscillatoriaceae</taxon>
        <taxon>Oxynema</taxon>
        <taxon>Oxynema aestuarii</taxon>
    </lineage>
</organism>